<feature type="chain" id="PRO_5004058039" evidence="8">
    <location>
        <begin position="23"/>
        <end position="475"/>
    </location>
</feature>
<comment type="function">
    <text evidence="1">VSG forms a coat on the surface of the parasite. The trypanosome evades the immune response of the host by expressing a series of antigenically distinct VSGs from an estimated 1000 VSG genes.</text>
</comment>
<reference evidence="10" key="1">
    <citation type="submission" date="2013-02" db="EMBL/GenBank/DDBJ databases">
        <authorList>
            <person name="Cross G.A.M."/>
            <person name="Kim H.-S."/>
            <person name="Wickstead B."/>
        </authorList>
    </citation>
    <scope>NUCLEOTIDE SEQUENCE</scope>
    <source>
        <strain evidence="10">Lister 427</strain>
    </source>
</reference>
<keyword evidence="4" id="KW-0336">GPI-anchor</keyword>
<keyword evidence="8" id="KW-0732">Signal</keyword>
<dbReference type="VEuPathDB" id="TriTrypDB:Tb427_000627000"/>
<comment type="subcellular location">
    <subcellularLocation>
        <location evidence="2">Cell membrane</location>
        <topology evidence="2">Lipid-anchor</topology>
        <topology evidence="2">GPI-anchor</topology>
    </subcellularLocation>
</comment>
<evidence type="ECO:0000256" key="4">
    <source>
        <dbReference type="ARBA" id="ARBA00022622"/>
    </source>
</evidence>
<dbReference type="GO" id="GO:0098552">
    <property type="term" value="C:side of membrane"/>
    <property type="evidence" value="ECO:0007669"/>
    <property type="project" value="UniProtKB-KW"/>
</dbReference>
<evidence type="ECO:0000256" key="8">
    <source>
        <dbReference type="SAM" id="SignalP"/>
    </source>
</evidence>
<name>M4T261_9TRYP</name>
<keyword evidence="7" id="KW-0449">Lipoprotein</keyword>
<dbReference type="SUPFAM" id="SSF58087">
    <property type="entry name" value="Variant surface glycoprotein (N-terminal domain)"/>
    <property type="match status" value="1"/>
</dbReference>
<keyword evidence="3" id="KW-1003">Cell membrane</keyword>
<dbReference type="GO" id="GO:0042783">
    <property type="term" value="P:symbiont-mediated evasion of host immune response"/>
    <property type="evidence" value="ECO:0007669"/>
    <property type="project" value="InterPro"/>
</dbReference>
<evidence type="ECO:0000256" key="5">
    <source>
        <dbReference type="ARBA" id="ARBA00023136"/>
    </source>
</evidence>
<evidence type="ECO:0000256" key="1">
    <source>
        <dbReference type="ARBA" id="ARBA00002523"/>
    </source>
</evidence>
<dbReference type="SUPFAM" id="SSF118251">
    <property type="entry name" value="Variant surface glycoprotein MITAT 1.2, VSG 221, C-terminal domain"/>
    <property type="match status" value="1"/>
</dbReference>
<dbReference type="Gene3D" id="4.10.110.20">
    <property type="entry name" value="Variant surface glycoprotein MITAT 1.2, VSG 221, C-terminal domain"/>
    <property type="match status" value="1"/>
</dbReference>
<feature type="domain" description="Trypanosome variant surface glycoprotein A-type N-terminal" evidence="9">
    <location>
        <begin position="8"/>
        <end position="375"/>
    </location>
</feature>
<evidence type="ECO:0000313" key="10">
    <source>
        <dbReference type="EMBL" id="AGH61192.1"/>
    </source>
</evidence>
<organism evidence="10">
    <name type="scientific">Trypanosoma brucei</name>
    <dbReference type="NCBI Taxonomy" id="5691"/>
    <lineage>
        <taxon>Eukaryota</taxon>
        <taxon>Discoba</taxon>
        <taxon>Euglenozoa</taxon>
        <taxon>Kinetoplastea</taxon>
        <taxon>Metakinetoplastina</taxon>
        <taxon>Trypanosomatida</taxon>
        <taxon>Trypanosomatidae</taxon>
        <taxon>Trypanosoma</taxon>
    </lineage>
</organism>
<accession>M4T261</accession>
<keyword evidence="5" id="KW-0472">Membrane</keyword>
<dbReference type="Gene3D" id="1.10.470.10">
    <property type="entry name" value="Variant Surface Glycoprotein, subunit A, domain 2"/>
    <property type="match status" value="1"/>
</dbReference>
<evidence type="ECO:0000259" key="9">
    <source>
        <dbReference type="Pfam" id="PF00913"/>
    </source>
</evidence>
<keyword evidence="6" id="KW-0325">Glycoprotein</keyword>
<dbReference type="Pfam" id="PF00913">
    <property type="entry name" value="Trypan_glycop"/>
    <property type="match status" value="1"/>
</dbReference>
<evidence type="ECO:0000256" key="3">
    <source>
        <dbReference type="ARBA" id="ARBA00022475"/>
    </source>
</evidence>
<dbReference type="VEuPathDB" id="TriTrypDB:Tb11.1451"/>
<protein>
    <submittedName>
        <fullName evidence="10">Variant surface glycoprotein 636</fullName>
    </submittedName>
</protein>
<dbReference type="InterPro" id="IPR001812">
    <property type="entry name" value="Trypano_VSG_A_N_dom"/>
</dbReference>
<sequence>MYKFYLALAALFFVTRPPGGEAASGAIKKAAWSQLCTLAQELKKTPGHGVHELTTLAANAEKAELAGLKLQVFLAKTDSTSQQTALIALSQQLLDEAADGVAQLKSKPAQAIEAATSTSDLRGRLAGFLQMLSEAGNADTAYCLSNTANSGNGRAELAALKCTEHIHVINPTIEQIPASAIGEQGLTAIRGEATAMESGTGDNKCAITTSGATPAQNLFTDAASTLLGLLTFTSNSATVLASKANGFDKSTRTADDLLKAAHYDALHQQARAAGTKSVDQGTIVRQAATEQKLLSRVKLLLALKVQGSPDKIDENQAKKLIADTFGVDAEAPQRLWEAVETTEVAGADSDNPKLSKPLNALTTATQLRQVLNYYEYLKAARLAGSGADADGNKKSKAAPTAANDATCAAKGLGDACKDGCKEITEKGERKCVVDKEEAKKVAEKATGTDAKTTNTTGSNSFVINKAPLWLAFLLF</sequence>
<evidence type="ECO:0000256" key="2">
    <source>
        <dbReference type="ARBA" id="ARBA00004609"/>
    </source>
</evidence>
<proteinExistence type="predicted"/>
<evidence type="ECO:0000256" key="7">
    <source>
        <dbReference type="ARBA" id="ARBA00023288"/>
    </source>
</evidence>
<evidence type="ECO:0000256" key="6">
    <source>
        <dbReference type="ARBA" id="ARBA00023180"/>
    </source>
</evidence>
<dbReference type="GO" id="GO:0005886">
    <property type="term" value="C:plasma membrane"/>
    <property type="evidence" value="ECO:0007669"/>
    <property type="project" value="UniProtKB-SubCell"/>
</dbReference>
<dbReference type="EMBL" id="KC613761">
    <property type="protein sequence ID" value="AGH61192.1"/>
    <property type="molecule type" value="Genomic_DNA"/>
</dbReference>
<reference evidence="10" key="2">
    <citation type="journal article" date="2014" name="Mol. Biochem. Parasitol.">
        <title>Capturing the variant surface glycoprotein repertoire (the VSGnome) of Trypanosoma brucei Lister 427.</title>
        <authorList>
            <person name="Cross G.A."/>
            <person name="Kim H.S."/>
            <person name="Wickstead B."/>
        </authorList>
    </citation>
    <scope>NUCLEOTIDE SEQUENCE</scope>
    <source>
        <strain evidence="10">Lister 427</strain>
    </source>
</reference>
<feature type="signal peptide" evidence="8">
    <location>
        <begin position="1"/>
        <end position="22"/>
    </location>
</feature>
<dbReference type="AlphaFoldDB" id="M4T261"/>
<dbReference type="Gene3D" id="3.90.150.10">
    <property type="entry name" value="Variant Surface Glycoprotein, subunit A domain 1"/>
    <property type="match status" value="1"/>
</dbReference>
<dbReference type="InterPro" id="IPR027446">
    <property type="entry name" value="VSG_C_dom_sf"/>
</dbReference>